<proteinExistence type="predicted"/>
<dbReference type="Pfam" id="PF13858">
    <property type="entry name" value="DUF4199"/>
    <property type="match status" value="1"/>
</dbReference>
<keyword evidence="3" id="KW-1185">Reference proteome</keyword>
<dbReference type="AlphaFoldDB" id="A0A4R6VLU4"/>
<name>A0A4R6VLU4_9HYPH</name>
<feature type="transmembrane region" description="Helical" evidence="1">
    <location>
        <begin position="7"/>
        <end position="27"/>
    </location>
</feature>
<evidence type="ECO:0000313" key="3">
    <source>
        <dbReference type="Proteomes" id="UP000295391"/>
    </source>
</evidence>
<feature type="transmembrane region" description="Helical" evidence="1">
    <location>
        <begin position="69"/>
        <end position="97"/>
    </location>
</feature>
<gene>
    <name evidence="2" type="ORF">ATL17_2548</name>
</gene>
<keyword evidence="1" id="KW-0472">Membrane</keyword>
<organism evidence="2 3">
    <name type="scientific">Maritalea mobilis</name>
    <dbReference type="NCBI Taxonomy" id="483324"/>
    <lineage>
        <taxon>Bacteria</taxon>
        <taxon>Pseudomonadati</taxon>
        <taxon>Pseudomonadota</taxon>
        <taxon>Alphaproteobacteria</taxon>
        <taxon>Hyphomicrobiales</taxon>
        <taxon>Devosiaceae</taxon>
        <taxon>Maritalea</taxon>
    </lineage>
</organism>
<protein>
    <submittedName>
        <fullName evidence="2">Uncharacterized protein DUF4199</fullName>
    </submittedName>
</protein>
<sequence>MQSIIKWGAIVGAVMTLFMLGSYIMVAGNQAQNMGMAEVAGYVGMIAALAIILFAMHQHFKERADKPSLWQRIIFGIGIAFIAGVIFAICDVIYTFMINPGFMDAYFQYYISSLPVQEGPEYERMVDEAMAQREMFAQPIMVFLVMAATVWMIGLVVSVLGGLGHYFWTKSKHNNQPLGG</sequence>
<evidence type="ECO:0000256" key="1">
    <source>
        <dbReference type="SAM" id="Phobius"/>
    </source>
</evidence>
<keyword evidence="1" id="KW-1133">Transmembrane helix</keyword>
<accession>A0A4R6VLU4</accession>
<comment type="caution">
    <text evidence="2">The sequence shown here is derived from an EMBL/GenBank/DDBJ whole genome shotgun (WGS) entry which is preliminary data.</text>
</comment>
<feature type="transmembrane region" description="Helical" evidence="1">
    <location>
        <begin position="39"/>
        <end position="57"/>
    </location>
</feature>
<evidence type="ECO:0000313" key="2">
    <source>
        <dbReference type="EMBL" id="TDQ64528.1"/>
    </source>
</evidence>
<dbReference type="InterPro" id="IPR025250">
    <property type="entry name" value="DUF4199"/>
</dbReference>
<dbReference type="RefSeq" id="WP_166639026.1">
    <property type="nucleotide sequence ID" value="NZ_SNYR01000002.1"/>
</dbReference>
<feature type="transmembrane region" description="Helical" evidence="1">
    <location>
        <begin position="140"/>
        <end position="168"/>
    </location>
</feature>
<dbReference type="EMBL" id="SNYR01000002">
    <property type="protein sequence ID" value="TDQ64528.1"/>
    <property type="molecule type" value="Genomic_DNA"/>
</dbReference>
<keyword evidence="1" id="KW-0812">Transmembrane</keyword>
<reference evidence="2 3" key="1">
    <citation type="submission" date="2019-03" db="EMBL/GenBank/DDBJ databases">
        <title>Genomic Encyclopedia of Type Strains, Phase III (KMG-III): the genomes of soil and plant-associated and newly described type strains.</title>
        <authorList>
            <person name="Whitman W."/>
        </authorList>
    </citation>
    <scope>NUCLEOTIDE SEQUENCE [LARGE SCALE GENOMIC DNA]</scope>
    <source>
        <strain evidence="2 3">CGMCC 1.7002</strain>
    </source>
</reference>
<dbReference type="Proteomes" id="UP000295391">
    <property type="component" value="Unassembled WGS sequence"/>
</dbReference>